<name>A0A1W5X9X8_9PEZI</name>
<dbReference type="FunFam" id="1.50.10.10:FF:000052">
    <property type="entry name" value="Alpha-L-rhamnosidase B, putative"/>
    <property type="match status" value="1"/>
</dbReference>
<dbReference type="GO" id="GO:0005975">
    <property type="term" value="P:carbohydrate metabolic process"/>
    <property type="evidence" value="ECO:0007669"/>
    <property type="project" value="InterPro"/>
</dbReference>
<dbReference type="PROSITE" id="PS51257">
    <property type="entry name" value="PROKAR_LIPOPROTEIN"/>
    <property type="match status" value="1"/>
</dbReference>
<dbReference type="Pfam" id="PF17390">
    <property type="entry name" value="Bac_rhamnosid_C"/>
    <property type="match status" value="1"/>
</dbReference>
<dbReference type="EMBL" id="KY782128">
    <property type="protein sequence ID" value="ARH52639.1"/>
    <property type="molecule type" value="Genomic_DNA"/>
</dbReference>
<proteinExistence type="predicted"/>
<accession>A0A1W5X9X8</accession>
<dbReference type="AlphaFoldDB" id="A0A1W5X9X8"/>
<protein>
    <submittedName>
        <fullName evidence="4">Glycoside hydrolase family 78</fullName>
    </submittedName>
</protein>
<dbReference type="InterPro" id="IPR008928">
    <property type="entry name" value="6-hairpin_glycosidase_sf"/>
</dbReference>
<evidence type="ECO:0000256" key="1">
    <source>
        <dbReference type="SAM" id="SignalP"/>
    </source>
</evidence>
<sequence>MRSLGLLIMLSLASGGWAASCWRDTTCTGPLEPAFPGDWDAYNYAPDSRSVKPKMVLSSDASSSTTYDGSIALSADIPQVVLDFGQEVGGITSLNYASDGAAVIGLAWTEAKNWIGSDSDYSNGGSTPDGHLTLNITGSGSGSYEVPLEKLRGGFRYLTLSYSGSTGATVNVSDVILEIGFQPTWSNLRAYQGYFRSSDEMLNKIWYAGAYTLQTNTVPVKTGRAIPVITNSWANNGTLGNGSTIIVDGAKRDRAVWPGDMGVAVPATFYSVGGLDSVANALQVMYDYQNNDGSLPEAGPPLLQQNSDTYHMWTLIGTYNYVVYENDTDFLARNWDRYQKAIEYMYGKVDDVSGLLVVTGTRDWARLGQGFNNSEANIILFRTLTTGSYLAALIGDNALSETYNDRATALSTAINAHLWDSSYGAFRDNATDTTLYPQDANSLAVLFNLTSAEQDESISARLVENWNAIGAVSPELPGQISPFISSFEVQSHFLAGNAARALDLIHRSWGWYLNHPNGTGSTVIEGYLADGSFAYRFDRGYSDPSYTSHAHGWSSGPTSALTNHVVGLAVTSAAGQTWSFTPQFGDLQSAEGGFTTTLGKFQASWAIRDAGRSYSFNITTPEGTKGSVLLPRVSGNREAKITIDGKVGVYKVKTERKLMGYAATMDGGAHYALVQEIAGT</sequence>
<keyword evidence="1" id="KW-0732">Signal</keyword>
<evidence type="ECO:0000259" key="2">
    <source>
        <dbReference type="Pfam" id="PF17389"/>
    </source>
</evidence>
<feature type="domain" description="Alpha-L-rhamnosidase C-terminal" evidence="3">
    <location>
        <begin position="574"/>
        <end position="637"/>
    </location>
</feature>
<dbReference type="Gene3D" id="1.50.10.10">
    <property type="match status" value="1"/>
</dbReference>
<dbReference type="PANTHER" id="PTHR34987">
    <property type="entry name" value="C, PUTATIVE (AFU_ORTHOLOGUE AFUA_3G02880)-RELATED"/>
    <property type="match status" value="1"/>
</dbReference>
<reference evidence="4" key="1">
    <citation type="submission" date="2017-03" db="EMBL/GenBank/DDBJ databases">
        <title>Draft genome of the wood-degrading ascomycete Kretzschmaria deusta DSM104547.</title>
        <authorList>
            <person name="Buettner E."/>
            <person name="Fracz A.M."/>
            <person name="Liers C."/>
            <person name="Hofrichter M."/>
            <person name="Kellner H."/>
        </authorList>
    </citation>
    <scope>NUCLEOTIDE SEQUENCE</scope>
    <source>
        <strain evidence="4">DSM 104547</strain>
    </source>
</reference>
<dbReference type="InterPro" id="IPR035396">
    <property type="entry name" value="Bac_rhamnosid6H"/>
</dbReference>
<evidence type="ECO:0000259" key="3">
    <source>
        <dbReference type="Pfam" id="PF17390"/>
    </source>
</evidence>
<dbReference type="Gene3D" id="2.60.420.10">
    <property type="entry name" value="Maltose phosphorylase, domain 3"/>
    <property type="match status" value="1"/>
</dbReference>
<feature type="chain" id="PRO_5012325774" evidence="1">
    <location>
        <begin position="19"/>
        <end position="680"/>
    </location>
</feature>
<keyword evidence="4" id="KW-0378">Hydrolase</keyword>
<feature type="domain" description="Alpha-L-rhamnosidase six-hairpin glycosidase" evidence="2">
    <location>
        <begin position="235"/>
        <end position="466"/>
    </location>
</feature>
<dbReference type="GO" id="GO:0016787">
    <property type="term" value="F:hydrolase activity"/>
    <property type="evidence" value="ECO:0007669"/>
    <property type="project" value="UniProtKB-KW"/>
</dbReference>
<dbReference type="SUPFAM" id="SSF48208">
    <property type="entry name" value="Six-hairpin glycosidases"/>
    <property type="match status" value="1"/>
</dbReference>
<dbReference type="InterPro" id="IPR012341">
    <property type="entry name" value="6hp_glycosidase-like_sf"/>
</dbReference>
<organism evidence="4">
    <name type="scientific">Ustulina deusta</name>
    <dbReference type="NCBI Taxonomy" id="110526"/>
    <lineage>
        <taxon>Eukaryota</taxon>
        <taxon>Fungi</taxon>
        <taxon>Dikarya</taxon>
        <taxon>Ascomycota</taxon>
        <taxon>Pezizomycotina</taxon>
        <taxon>Sordariomycetes</taxon>
        <taxon>Xylariomycetidae</taxon>
        <taxon>Xylariales</taxon>
        <taxon>Xylariaceae</taxon>
        <taxon>Ustulina</taxon>
    </lineage>
</organism>
<evidence type="ECO:0000313" key="4">
    <source>
        <dbReference type="EMBL" id="ARH52639.1"/>
    </source>
</evidence>
<feature type="signal peptide" evidence="1">
    <location>
        <begin position="1"/>
        <end position="18"/>
    </location>
</feature>
<dbReference type="InterPro" id="IPR035398">
    <property type="entry name" value="Bac_rhamnosid_C"/>
</dbReference>
<dbReference type="PANTHER" id="PTHR34987:SF5">
    <property type="entry name" value="ALPHA-RHAMNOSIDASE"/>
    <property type="match status" value="1"/>
</dbReference>
<dbReference type="Pfam" id="PF17389">
    <property type="entry name" value="Bac_rhamnosid6H"/>
    <property type="match status" value="1"/>
</dbReference>